<dbReference type="Proteomes" id="UP001145072">
    <property type="component" value="Unassembled WGS sequence"/>
</dbReference>
<keyword evidence="1" id="KW-0472">Membrane</keyword>
<dbReference type="RefSeq" id="WP_259868782.1">
    <property type="nucleotide sequence ID" value="NZ_JAMQJZ010000004.1"/>
</dbReference>
<keyword evidence="1" id="KW-0812">Transmembrane</keyword>
<protein>
    <submittedName>
        <fullName evidence="2">Uncharacterized protein</fullName>
    </submittedName>
</protein>
<keyword evidence="3" id="KW-1185">Reference proteome</keyword>
<keyword evidence="1" id="KW-1133">Transmembrane helix</keyword>
<evidence type="ECO:0000256" key="1">
    <source>
        <dbReference type="SAM" id="Phobius"/>
    </source>
</evidence>
<feature type="transmembrane region" description="Helical" evidence="1">
    <location>
        <begin position="84"/>
        <end position="103"/>
    </location>
</feature>
<gene>
    <name evidence="2" type="ORF">NC661_07655</name>
</gene>
<feature type="transmembrane region" description="Helical" evidence="1">
    <location>
        <begin position="60"/>
        <end position="78"/>
    </location>
</feature>
<proteinExistence type="predicted"/>
<evidence type="ECO:0000313" key="3">
    <source>
        <dbReference type="Proteomes" id="UP001145072"/>
    </source>
</evidence>
<accession>A0A9X3WIB0</accession>
<name>A0A9X3WIB0_9BACI</name>
<sequence length="113" mass="13098">MTPNVCRYCHKEIKDRDQLVMGSNFLRLQPFHYVCFQEVEKEGTTVWNYWKPLNGPSGNIRIILMAVLAIVLLVTDLLGEIGDLVAILSLYPVLLRVISIFFFELKIPKQKHH</sequence>
<comment type="caution">
    <text evidence="2">The sequence shown here is derived from an EMBL/GenBank/DDBJ whole genome shotgun (WGS) entry which is preliminary data.</text>
</comment>
<evidence type="ECO:0000313" key="2">
    <source>
        <dbReference type="EMBL" id="MDC3420245.1"/>
    </source>
</evidence>
<organism evidence="2 3">
    <name type="scientific">Aquibacillus koreensis</name>
    <dbReference type="NCBI Taxonomy" id="279446"/>
    <lineage>
        <taxon>Bacteria</taxon>
        <taxon>Bacillati</taxon>
        <taxon>Bacillota</taxon>
        <taxon>Bacilli</taxon>
        <taxon>Bacillales</taxon>
        <taxon>Bacillaceae</taxon>
        <taxon>Aquibacillus</taxon>
    </lineage>
</organism>
<dbReference type="AlphaFoldDB" id="A0A9X3WIB0"/>
<reference evidence="2" key="1">
    <citation type="submission" date="2022-06" db="EMBL/GenBank/DDBJ databases">
        <title>Aquibacillus sp. a new bacterium isolated from soil saline samples.</title>
        <authorList>
            <person name="Galisteo C."/>
            <person name="De La Haba R."/>
            <person name="Sanchez-Porro C."/>
            <person name="Ventosa A."/>
        </authorList>
    </citation>
    <scope>NUCLEOTIDE SEQUENCE</scope>
    <source>
        <strain evidence="2">JCM 12387</strain>
    </source>
</reference>
<dbReference type="EMBL" id="JAMQJZ010000004">
    <property type="protein sequence ID" value="MDC3420245.1"/>
    <property type="molecule type" value="Genomic_DNA"/>
</dbReference>